<feature type="chain" id="PRO_5024368017" description="Translocon-associated protein subunit alpha" evidence="13">
    <location>
        <begin position="21"/>
        <end position="291"/>
    </location>
</feature>
<evidence type="ECO:0000256" key="11">
    <source>
        <dbReference type="ARBA" id="ARBA00031071"/>
    </source>
</evidence>
<evidence type="ECO:0000256" key="12">
    <source>
        <dbReference type="SAM" id="Phobius"/>
    </source>
</evidence>
<evidence type="ECO:0000256" key="9">
    <source>
        <dbReference type="ARBA" id="ARBA00025620"/>
    </source>
</evidence>
<keyword evidence="8 12" id="KW-0472">Membrane</keyword>
<dbReference type="GO" id="GO:0005789">
    <property type="term" value="C:endoplasmic reticulum membrane"/>
    <property type="evidence" value="ECO:0007669"/>
    <property type="project" value="UniProtKB-SubCell"/>
</dbReference>
<dbReference type="Pfam" id="PF03896">
    <property type="entry name" value="TRAP_alpha"/>
    <property type="match status" value="1"/>
</dbReference>
<comment type="similarity">
    <text evidence="2">Belongs to the TRAP-alpha family.</text>
</comment>
<reference evidence="14" key="1">
    <citation type="submission" date="2019-11" db="UniProtKB">
        <authorList>
            <consortium name="WormBaseParasite"/>
        </authorList>
    </citation>
    <scope>IDENTIFICATION</scope>
</reference>
<protein>
    <recommendedName>
        <fullName evidence="3">Translocon-associated protein subunit alpha</fullName>
    </recommendedName>
    <alternativeName>
        <fullName evidence="11">Signal sequence receptor subunit alpha</fullName>
    </alternativeName>
</protein>
<evidence type="ECO:0000313" key="14">
    <source>
        <dbReference type="WBParaSite" id="MCU_001048-RA"/>
    </source>
</evidence>
<comment type="function">
    <text evidence="9">TRAP proteins are part of a complex whose function is to bind calcium to the ER membrane and thereby regulate the retention of ER resident proteins. May be involved in the recycling of the translocation apparatus after completion of the translocation process or may function as a membrane-bound chaperone facilitating folding of translocated proteins.</text>
</comment>
<comment type="subcellular location">
    <subcellularLocation>
        <location evidence="1">Endoplasmic reticulum membrane</location>
        <topology evidence="1">Single-pass type I membrane protein</topology>
    </subcellularLocation>
</comment>
<dbReference type="WBParaSite" id="MCU_001048-RA">
    <property type="protein sequence ID" value="MCU_001048-RA"/>
    <property type="gene ID" value="MCU_001048"/>
</dbReference>
<feature type="transmembrane region" description="Helical" evidence="12">
    <location>
        <begin position="192"/>
        <end position="214"/>
    </location>
</feature>
<feature type="signal peptide" evidence="13">
    <location>
        <begin position="1"/>
        <end position="20"/>
    </location>
</feature>
<evidence type="ECO:0000256" key="7">
    <source>
        <dbReference type="ARBA" id="ARBA00022989"/>
    </source>
</evidence>
<keyword evidence="7 12" id="KW-1133">Transmembrane helix</keyword>
<evidence type="ECO:0000256" key="10">
    <source>
        <dbReference type="ARBA" id="ARBA00025854"/>
    </source>
</evidence>
<keyword evidence="5 13" id="KW-0732">Signal</keyword>
<comment type="subunit">
    <text evidence="10">Heterotetramer of TRAP-alpha, TRAP-beta, TRAP-delta and TRAP-gamma. Interacts with palmitoylated calnexin (CALX), the interaction is required for efficient folding of glycosylated proteins.</text>
</comment>
<name>A0A5K3EJH6_MESCO</name>
<keyword evidence="6" id="KW-0256">Endoplasmic reticulum</keyword>
<dbReference type="PANTHER" id="PTHR12924">
    <property type="entry name" value="TRANSLOCON-ASSOCIATED PROTEIN, ALPHA SUBUNIT"/>
    <property type="match status" value="1"/>
</dbReference>
<evidence type="ECO:0000256" key="13">
    <source>
        <dbReference type="SAM" id="SignalP"/>
    </source>
</evidence>
<evidence type="ECO:0000256" key="5">
    <source>
        <dbReference type="ARBA" id="ARBA00022729"/>
    </source>
</evidence>
<sequence>MMLRFALFSVVLLIGTQVQCQDVEIADEEFLTPSKLPTSEDSSVEQEDIFGSSSDINAILNFVNPPLDLHKSAGQISLVAGKQSSFIVWLENRQISSNAYTLYTLEAALHYPRYFGYHIQNFTVQRLHNTLEPKHQATLFYTFTPAAQLAGQHFDLAVILTYHDQTGKPYSHPLFNETIAFLEDGEGMDVELIFLGVMVVGVCILVIGFVWHWISTKASRRAQGSKSSATYNGGAKSSVNVSKTSATSPNVQFWLLHLQGIGVCLYLQHLSIQILVNVCETFKLPTQSPVI</sequence>
<dbReference type="AlphaFoldDB" id="A0A5K3EJH6"/>
<evidence type="ECO:0000256" key="2">
    <source>
        <dbReference type="ARBA" id="ARBA00006776"/>
    </source>
</evidence>
<evidence type="ECO:0000256" key="3">
    <source>
        <dbReference type="ARBA" id="ARBA00020280"/>
    </source>
</evidence>
<keyword evidence="4 12" id="KW-0812">Transmembrane</keyword>
<evidence type="ECO:0000256" key="1">
    <source>
        <dbReference type="ARBA" id="ARBA00004115"/>
    </source>
</evidence>
<dbReference type="PANTHER" id="PTHR12924:SF0">
    <property type="entry name" value="TRANSLOCON-ASSOCIATED PROTEIN SUBUNIT ALPHA"/>
    <property type="match status" value="1"/>
</dbReference>
<proteinExistence type="inferred from homology"/>
<evidence type="ECO:0000256" key="8">
    <source>
        <dbReference type="ARBA" id="ARBA00023136"/>
    </source>
</evidence>
<organism evidence="14">
    <name type="scientific">Mesocestoides corti</name>
    <name type="common">Flatworm</name>
    <dbReference type="NCBI Taxonomy" id="53468"/>
    <lineage>
        <taxon>Eukaryota</taxon>
        <taxon>Metazoa</taxon>
        <taxon>Spiralia</taxon>
        <taxon>Lophotrochozoa</taxon>
        <taxon>Platyhelminthes</taxon>
        <taxon>Cestoda</taxon>
        <taxon>Eucestoda</taxon>
        <taxon>Cyclophyllidea</taxon>
        <taxon>Mesocestoididae</taxon>
        <taxon>Mesocestoides</taxon>
    </lineage>
</organism>
<evidence type="ECO:0000256" key="6">
    <source>
        <dbReference type="ARBA" id="ARBA00022824"/>
    </source>
</evidence>
<dbReference type="InterPro" id="IPR005595">
    <property type="entry name" value="TRAP_alpha"/>
</dbReference>
<evidence type="ECO:0000256" key="4">
    <source>
        <dbReference type="ARBA" id="ARBA00022692"/>
    </source>
</evidence>
<accession>A0A5K3EJH6</accession>